<dbReference type="PANTHER" id="PTHR45638:SF4">
    <property type="entry name" value="CYCLIC NUCLEOTIDE-BINDING DOMAIN-CONTAINING PROTEIN"/>
    <property type="match status" value="1"/>
</dbReference>
<dbReference type="PANTHER" id="PTHR45638">
    <property type="entry name" value="CYCLIC NUCLEOTIDE-GATED CATION CHANNEL SUBUNIT A"/>
    <property type="match status" value="1"/>
</dbReference>
<dbReference type="GO" id="GO:0030553">
    <property type="term" value="F:cGMP binding"/>
    <property type="evidence" value="ECO:0007669"/>
    <property type="project" value="TreeGrafter"/>
</dbReference>
<sequence>MNSRHPVSSSETRNVRQLSRPRHGRLVKFTMYTEWRYLSRWRDSMSAASGGCVTRGVCSEMDLSRRGGGGGRRPNPPPQRPQKLAGTPSSTGGHPPSHSFSLVFDPAGRLCYYWSMVVSIAFLYNFWVIIYRFAFQEINRDSILVWFCLDYFADFLYIVDILFHFRTGYLEDGVLQTDSTKLGRTT</sequence>
<dbReference type="GO" id="GO:0005222">
    <property type="term" value="F:intracellularly cAMP-activated cation channel activity"/>
    <property type="evidence" value="ECO:0007669"/>
    <property type="project" value="TreeGrafter"/>
</dbReference>
<evidence type="ECO:0000313" key="4">
    <source>
        <dbReference type="Proteomes" id="UP000466442"/>
    </source>
</evidence>
<dbReference type="EMBL" id="WIXP02000008">
    <property type="protein sequence ID" value="KAF6206478.1"/>
    <property type="molecule type" value="Genomic_DNA"/>
</dbReference>
<organism evidence="3 4">
    <name type="scientific">Apolygus lucorum</name>
    <name type="common">Small green plant bug</name>
    <name type="synonym">Lygocoris lucorum</name>
    <dbReference type="NCBI Taxonomy" id="248454"/>
    <lineage>
        <taxon>Eukaryota</taxon>
        <taxon>Metazoa</taxon>
        <taxon>Ecdysozoa</taxon>
        <taxon>Arthropoda</taxon>
        <taxon>Hexapoda</taxon>
        <taxon>Insecta</taxon>
        <taxon>Pterygota</taxon>
        <taxon>Neoptera</taxon>
        <taxon>Paraneoptera</taxon>
        <taxon>Hemiptera</taxon>
        <taxon>Heteroptera</taxon>
        <taxon>Panheteroptera</taxon>
        <taxon>Cimicomorpha</taxon>
        <taxon>Miridae</taxon>
        <taxon>Mirini</taxon>
        <taxon>Apolygus</taxon>
    </lineage>
</organism>
<keyword evidence="2" id="KW-0812">Transmembrane</keyword>
<evidence type="ECO:0000256" key="1">
    <source>
        <dbReference type="SAM" id="MobiDB-lite"/>
    </source>
</evidence>
<dbReference type="GO" id="GO:0017071">
    <property type="term" value="C:intracellular cyclic nucleotide activated cation channel complex"/>
    <property type="evidence" value="ECO:0007669"/>
    <property type="project" value="TreeGrafter"/>
</dbReference>
<gene>
    <name evidence="3" type="ORF">GE061_017711</name>
</gene>
<dbReference type="OrthoDB" id="421226at2759"/>
<dbReference type="Proteomes" id="UP000466442">
    <property type="component" value="Unassembled WGS sequence"/>
</dbReference>
<feature type="compositionally biased region" description="Low complexity" evidence="1">
    <location>
        <begin position="86"/>
        <end position="95"/>
    </location>
</feature>
<comment type="caution">
    <text evidence="3">The sequence shown here is derived from an EMBL/GenBank/DDBJ whole genome shotgun (WGS) entry which is preliminary data.</text>
</comment>
<keyword evidence="4" id="KW-1185">Reference proteome</keyword>
<name>A0A8S9XDW4_APOLU</name>
<keyword evidence="2" id="KW-0472">Membrane</keyword>
<dbReference type="GO" id="GO:0044877">
    <property type="term" value="F:protein-containing complex binding"/>
    <property type="evidence" value="ECO:0007669"/>
    <property type="project" value="TreeGrafter"/>
</dbReference>
<keyword evidence="2" id="KW-1133">Transmembrane helix</keyword>
<evidence type="ECO:0000313" key="3">
    <source>
        <dbReference type="EMBL" id="KAF6206478.1"/>
    </source>
</evidence>
<protein>
    <recommendedName>
        <fullName evidence="5">Ion transport domain-containing protein</fullName>
    </recommendedName>
</protein>
<feature type="transmembrane region" description="Helical" evidence="2">
    <location>
        <begin position="143"/>
        <end position="165"/>
    </location>
</feature>
<proteinExistence type="predicted"/>
<evidence type="ECO:0000256" key="2">
    <source>
        <dbReference type="SAM" id="Phobius"/>
    </source>
</evidence>
<feature type="transmembrane region" description="Helical" evidence="2">
    <location>
        <begin position="112"/>
        <end position="131"/>
    </location>
</feature>
<accession>A0A8S9XDW4</accession>
<dbReference type="GO" id="GO:0005886">
    <property type="term" value="C:plasma membrane"/>
    <property type="evidence" value="ECO:0007669"/>
    <property type="project" value="TreeGrafter"/>
</dbReference>
<dbReference type="SUPFAM" id="SSF81324">
    <property type="entry name" value="Voltage-gated potassium channels"/>
    <property type="match status" value="1"/>
</dbReference>
<dbReference type="AlphaFoldDB" id="A0A8S9XDW4"/>
<dbReference type="InterPro" id="IPR050866">
    <property type="entry name" value="CNG_cation_channel"/>
</dbReference>
<feature type="region of interest" description="Disordered" evidence="1">
    <location>
        <begin position="64"/>
        <end position="95"/>
    </location>
</feature>
<dbReference type="GO" id="GO:0005223">
    <property type="term" value="F:intracellularly cGMP-activated cation channel activity"/>
    <property type="evidence" value="ECO:0007669"/>
    <property type="project" value="TreeGrafter"/>
</dbReference>
<reference evidence="3" key="1">
    <citation type="journal article" date="2021" name="Mol. Ecol. Resour.">
        <title>Apolygus lucorum genome provides insights into omnivorousness and mesophyll feeding.</title>
        <authorList>
            <person name="Liu Y."/>
            <person name="Liu H."/>
            <person name="Wang H."/>
            <person name="Huang T."/>
            <person name="Liu B."/>
            <person name="Yang B."/>
            <person name="Yin L."/>
            <person name="Li B."/>
            <person name="Zhang Y."/>
            <person name="Zhang S."/>
            <person name="Jiang F."/>
            <person name="Zhang X."/>
            <person name="Ren Y."/>
            <person name="Wang B."/>
            <person name="Wang S."/>
            <person name="Lu Y."/>
            <person name="Wu K."/>
            <person name="Fan W."/>
            <person name="Wang G."/>
        </authorList>
    </citation>
    <scope>NUCLEOTIDE SEQUENCE</scope>
    <source>
        <strain evidence="3">12Hb</strain>
    </source>
</reference>
<evidence type="ECO:0008006" key="5">
    <source>
        <dbReference type="Google" id="ProtNLM"/>
    </source>
</evidence>